<dbReference type="OMA" id="KHDSVKC"/>
<dbReference type="PANTHER" id="PTHR37217">
    <property type="entry name" value="EXPRESSED PROTEIN"/>
    <property type="match status" value="1"/>
</dbReference>
<reference evidence="1 2" key="3">
    <citation type="journal article" date="2010" name="BMC Genomics">
        <title>Transcriptome sequencing and comparative analysis of cucumber flowers with different sex types.</title>
        <authorList>
            <person name="Guo S."/>
            <person name="Zheng Y."/>
            <person name="Joung J.G."/>
            <person name="Liu S."/>
            <person name="Zhang Z."/>
            <person name="Crasta O.R."/>
            <person name="Sobral B.W."/>
            <person name="Xu Y."/>
            <person name="Huang S."/>
            <person name="Fei Z."/>
        </authorList>
    </citation>
    <scope>NUCLEOTIDE SEQUENCE [LARGE SCALE GENOMIC DNA]</scope>
    <source>
        <strain evidence="2">cv. 9930</strain>
    </source>
</reference>
<dbReference type="eggNOG" id="ENOG502RERW">
    <property type="taxonomic scope" value="Eukaryota"/>
</dbReference>
<reference evidence="1 2" key="2">
    <citation type="journal article" date="2009" name="PLoS ONE">
        <title>An integrated genetic and cytogenetic map of the cucumber genome.</title>
        <authorList>
            <person name="Ren Y."/>
            <person name="Zhang Z."/>
            <person name="Liu J."/>
            <person name="Staub J.E."/>
            <person name="Han Y."/>
            <person name="Cheng Z."/>
            <person name="Li X."/>
            <person name="Lu J."/>
            <person name="Miao H."/>
            <person name="Kang H."/>
            <person name="Xie B."/>
            <person name="Gu X."/>
            <person name="Wang X."/>
            <person name="Du Y."/>
            <person name="Jin W."/>
            <person name="Huang S."/>
        </authorList>
    </citation>
    <scope>NUCLEOTIDE SEQUENCE [LARGE SCALE GENOMIC DNA]</scope>
    <source>
        <strain evidence="2">cv. 9930</strain>
    </source>
</reference>
<dbReference type="STRING" id="3659.A0A0A0LF01"/>
<dbReference type="AlphaFoldDB" id="A0A0A0LF01"/>
<keyword evidence="2" id="KW-1185">Reference proteome</keyword>
<dbReference type="Gramene" id="KGN59282">
    <property type="protein sequence ID" value="KGN59282"/>
    <property type="gene ID" value="Csa_3G800650"/>
</dbReference>
<dbReference type="Proteomes" id="UP000029981">
    <property type="component" value="Chromosome 3"/>
</dbReference>
<name>A0A0A0LF01_CUCSA</name>
<sequence>MELNDTFLTEKVVGNDVPMRKFFGHIGSPTKKDIEDDTEWETTMIASCESLNDFFERGFDFERGRSLKKAKDEVIRNDIVFKSRRPIRICALRGSHHNTRIFAPLISFPALHISNSIACSSTPSNEGVVSVVNFEDLVEKDFSFLDSDDFSSIEEHGQKIRRIISAGEIVESSQVMVSISSEGFVDQLFQLAPSRSLLVVHDSILTLACIKEKYDKVKCWQGEVIYVPEKWGPFDAVFLYYLPAMPFELDAIFGALSERCVAGARLVISHPNGRKALEQEQQQFPDVVVSDLPDRMTLQKAAADHSFDLTEFIDEHGFYLAILKFNKDIS</sequence>
<proteinExistence type="predicted"/>
<accession>A0A0A0LF01</accession>
<gene>
    <name evidence="1" type="ORF">Csa_3G800650</name>
</gene>
<dbReference type="PANTHER" id="PTHR37217:SF1">
    <property type="entry name" value="EXPRESSED PROTEIN"/>
    <property type="match status" value="1"/>
</dbReference>
<protein>
    <submittedName>
        <fullName evidence="1">Uncharacterized protein</fullName>
    </submittedName>
</protein>
<dbReference type="EMBL" id="CM002924">
    <property type="protein sequence ID" value="KGN59282.1"/>
    <property type="molecule type" value="Genomic_DNA"/>
</dbReference>
<reference evidence="1 2" key="4">
    <citation type="journal article" date="2011" name="BMC Genomics">
        <title>RNA-Seq improves annotation of protein-coding genes in the cucumber genome.</title>
        <authorList>
            <person name="Li Z."/>
            <person name="Zhang Z."/>
            <person name="Yan P."/>
            <person name="Huang S."/>
            <person name="Fei Z."/>
            <person name="Lin K."/>
        </authorList>
    </citation>
    <scope>NUCLEOTIDE SEQUENCE [LARGE SCALE GENOMIC DNA]</scope>
    <source>
        <strain evidence="2">cv. 9930</strain>
    </source>
</reference>
<evidence type="ECO:0000313" key="1">
    <source>
        <dbReference type="EMBL" id="KGN59282.1"/>
    </source>
</evidence>
<organism evidence="1 2">
    <name type="scientific">Cucumis sativus</name>
    <name type="common">Cucumber</name>
    <dbReference type="NCBI Taxonomy" id="3659"/>
    <lineage>
        <taxon>Eukaryota</taxon>
        <taxon>Viridiplantae</taxon>
        <taxon>Streptophyta</taxon>
        <taxon>Embryophyta</taxon>
        <taxon>Tracheophyta</taxon>
        <taxon>Spermatophyta</taxon>
        <taxon>Magnoliopsida</taxon>
        <taxon>eudicotyledons</taxon>
        <taxon>Gunneridae</taxon>
        <taxon>Pentapetalae</taxon>
        <taxon>rosids</taxon>
        <taxon>fabids</taxon>
        <taxon>Cucurbitales</taxon>
        <taxon>Cucurbitaceae</taxon>
        <taxon>Benincaseae</taxon>
        <taxon>Cucumis</taxon>
    </lineage>
</organism>
<evidence type="ECO:0000313" key="2">
    <source>
        <dbReference type="Proteomes" id="UP000029981"/>
    </source>
</evidence>
<reference evidence="1 2" key="1">
    <citation type="journal article" date="2009" name="Nat. Genet.">
        <title>The genome of the cucumber, Cucumis sativus L.</title>
        <authorList>
            <person name="Huang S."/>
            <person name="Li R."/>
            <person name="Zhang Z."/>
            <person name="Li L."/>
            <person name="Gu X."/>
            <person name="Fan W."/>
            <person name="Lucas W.J."/>
            <person name="Wang X."/>
            <person name="Xie B."/>
            <person name="Ni P."/>
            <person name="Ren Y."/>
            <person name="Zhu H."/>
            <person name="Li J."/>
            <person name="Lin K."/>
            <person name="Jin W."/>
            <person name="Fei Z."/>
            <person name="Li G."/>
            <person name="Staub J."/>
            <person name="Kilian A."/>
            <person name="van der Vossen E.A."/>
            <person name="Wu Y."/>
            <person name="Guo J."/>
            <person name="He J."/>
            <person name="Jia Z."/>
            <person name="Ren Y."/>
            <person name="Tian G."/>
            <person name="Lu Y."/>
            <person name="Ruan J."/>
            <person name="Qian W."/>
            <person name="Wang M."/>
            <person name="Huang Q."/>
            <person name="Li B."/>
            <person name="Xuan Z."/>
            <person name="Cao J."/>
            <person name="Asan"/>
            <person name="Wu Z."/>
            <person name="Zhang J."/>
            <person name="Cai Q."/>
            <person name="Bai Y."/>
            <person name="Zhao B."/>
            <person name="Han Y."/>
            <person name="Li Y."/>
            <person name="Li X."/>
            <person name="Wang S."/>
            <person name="Shi Q."/>
            <person name="Liu S."/>
            <person name="Cho W.K."/>
            <person name="Kim J.Y."/>
            <person name="Xu Y."/>
            <person name="Heller-Uszynska K."/>
            <person name="Miao H."/>
            <person name="Cheng Z."/>
            <person name="Zhang S."/>
            <person name="Wu J."/>
            <person name="Yang Y."/>
            <person name="Kang H."/>
            <person name="Li M."/>
            <person name="Liang H."/>
            <person name="Ren X."/>
            <person name="Shi Z."/>
            <person name="Wen M."/>
            <person name="Jian M."/>
            <person name="Yang H."/>
            <person name="Zhang G."/>
            <person name="Yang Z."/>
            <person name="Chen R."/>
            <person name="Liu S."/>
            <person name="Li J."/>
            <person name="Ma L."/>
            <person name="Liu H."/>
            <person name="Zhou Y."/>
            <person name="Zhao J."/>
            <person name="Fang X."/>
            <person name="Li G."/>
            <person name="Fang L."/>
            <person name="Li Y."/>
            <person name="Liu D."/>
            <person name="Zheng H."/>
            <person name="Zhang Y."/>
            <person name="Qin N."/>
            <person name="Li Z."/>
            <person name="Yang G."/>
            <person name="Yang S."/>
            <person name="Bolund L."/>
            <person name="Kristiansen K."/>
            <person name="Zheng H."/>
            <person name="Li S."/>
            <person name="Zhang X."/>
            <person name="Yang H."/>
            <person name="Wang J."/>
            <person name="Sun R."/>
            <person name="Zhang B."/>
            <person name="Jiang S."/>
            <person name="Wang J."/>
            <person name="Du Y."/>
            <person name="Li S."/>
        </authorList>
    </citation>
    <scope>NUCLEOTIDE SEQUENCE [LARGE SCALE GENOMIC DNA]</scope>
    <source>
        <strain evidence="2">cv. 9930</strain>
    </source>
</reference>